<dbReference type="PANTHER" id="PTHR23155">
    <property type="entry name" value="DISEASE RESISTANCE PROTEIN RP"/>
    <property type="match status" value="1"/>
</dbReference>
<dbReference type="InterPro" id="IPR058922">
    <property type="entry name" value="WHD_DRP"/>
</dbReference>
<evidence type="ECO:0000313" key="12">
    <source>
        <dbReference type="Proteomes" id="UP000007015"/>
    </source>
</evidence>
<dbReference type="PRINTS" id="PR00364">
    <property type="entry name" value="DISEASERSIST"/>
</dbReference>
<dbReference type="STRING" id="39946.A2ZGA4"/>
<accession>A2ZGA4</accession>
<dbReference type="Gene3D" id="3.40.50.300">
    <property type="entry name" value="P-loop containing nucleotide triphosphate hydrolases"/>
    <property type="match status" value="1"/>
</dbReference>
<dbReference type="PANTHER" id="PTHR23155:SF1216">
    <property type="entry name" value="OS04G0219600 PROTEIN"/>
    <property type="match status" value="1"/>
</dbReference>
<dbReference type="InterPro" id="IPR041118">
    <property type="entry name" value="Rx_N"/>
</dbReference>
<feature type="domain" description="Disease resistance protein winged helix" evidence="9">
    <location>
        <begin position="483"/>
        <end position="553"/>
    </location>
</feature>
<reference evidence="11 12" key="1">
    <citation type="journal article" date="2005" name="PLoS Biol.">
        <title>The genomes of Oryza sativa: a history of duplications.</title>
        <authorList>
            <person name="Yu J."/>
            <person name="Wang J."/>
            <person name="Lin W."/>
            <person name="Li S."/>
            <person name="Li H."/>
            <person name="Zhou J."/>
            <person name="Ni P."/>
            <person name="Dong W."/>
            <person name="Hu S."/>
            <person name="Zeng C."/>
            <person name="Zhang J."/>
            <person name="Zhang Y."/>
            <person name="Li R."/>
            <person name="Xu Z."/>
            <person name="Li S."/>
            <person name="Li X."/>
            <person name="Zheng H."/>
            <person name="Cong L."/>
            <person name="Lin L."/>
            <person name="Yin J."/>
            <person name="Geng J."/>
            <person name="Li G."/>
            <person name="Shi J."/>
            <person name="Liu J."/>
            <person name="Lv H."/>
            <person name="Li J."/>
            <person name="Wang J."/>
            <person name="Deng Y."/>
            <person name="Ran L."/>
            <person name="Shi X."/>
            <person name="Wang X."/>
            <person name="Wu Q."/>
            <person name="Li C."/>
            <person name="Ren X."/>
            <person name="Wang J."/>
            <person name="Wang X."/>
            <person name="Li D."/>
            <person name="Liu D."/>
            <person name="Zhang X."/>
            <person name="Ji Z."/>
            <person name="Zhao W."/>
            <person name="Sun Y."/>
            <person name="Zhang Z."/>
            <person name="Bao J."/>
            <person name="Han Y."/>
            <person name="Dong L."/>
            <person name="Ji J."/>
            <person name="Chen P."/>
            <person name="Wu S."/>
            <person name="Liu J."/>
            <person name="Xiao Y."/>
            <person name="Bu D."/>
            <person name="Tan J."/>
            <person name="Yang L."/>
            <person name="Ye C."/>
            <person name="Zhang J."/>
            <person name="Xu J."/>
            <person name="Zhou Y."/>
            <person name="Yu Y."/>
            <person name="Zhang B."/>
            <person name="Zhuang S."/>
            <person name="Wei H."/>
            <person name="Liu B."/>
            <person name="Lei M."/>
            <person name="Yu H."/>
            <person name="Li Y."/>
            <person name="Xu H."/>
            <person name="Wei S."/>
            <person name="He X."/>
            <person name="Fang L."/>
            <person name="Zhang Z."/>
            <person name="Zhang Y."/>
            <person name="Huang X."/>
            <person name="Su Z."/>
            <person name="Tong W."/>
            <person name="Li J."/>
            <person name="Tong Z."/>
            <person name="Li S."/>
            <person name="Ye J."/>
            <person name="Wang L."/>
            <person name="Fang L."/>
            <person name="Lei T."/>
            <person name="Chen C."/>
            <person name="Chen H."/>
            <person name="Xu Z."/>
            <person name="Li H."/>
            <person name="Huang H."/>
            <person name="Zhang F."/>
            <person name="Xu H."/>
            <person name="Li N."/>
            <person name="Zhao C."/>
            <person name="Li S."/>
            <person name="Dong L."/>
            <person name="Huang Y."/>
            <person name="Li L."/>
            <person name="Xi Y."/>
            <person name="Qi Q."/>
            <person name="Li W."/>
            <person name="Zhang B."/>
            <person name="Hu W."/>
            <person name="Zhang Y."/>
            <person name="Tian X."/>
            <person name="Jiao Y."/>
            <person name="Liang X."/>
            <person name="Jin J."/>
            <person name="Gao L."/>
            <person name="Zheng W."/>
            <person name="Hao B."/>
            <person name="Liu S."/>
            <person name="Wang W."/>
            <person name="Yuan L."/>
            <person name="Cao M."/>
            <person name="McDermott J."/>
            <person name="Samudrala R."/>
            <person name="Wang J."/>
            <person name="Wong G.K."/>
            <person name="Yang H."/>
        </authorList>
    </citation>
    <scope>NUCLEOTIDE SEQUENCE [LARGE SCALE GENOMIC DNA]</scope>
    <source>
        <strain evidence="12">cv. 93-11</strain>
    </source>
</reference>
<keyword evidence="2" id="KW-0433">Leucine-rich repeat</keyword>
<feature type="domain" description="NB-ARC" evidence="7">
    <location>
        <begin position="208"/>
        <end position="346"/>
    </location>
</feature>
<evidence type="ECO:0000256" key="1">
    <source>
        <dbReference type="ARBA" id="ARBA00008894"/>
    </source>
</evidence>
<dbReference type="InterPro" id="IPR036388">
    <property type="entry name" value="WH-like_DNA-bd_sf"/>
</dbReference>
<keyword evidence="5" id="KW-0611">Plant defense</keyword>
<comment type="similarity">
    <text evidence="1">Belongs to the disease resistance NB-LRR family.</text>
</comment>
<gene>
    <name evidence="11" type="ORF">OsI_36808</name>
</gene>
<dbReference type="GO" id="GO:0042742">
    <property type="term" value="P:defense response to bacterium"/>
    <property type="evidence" value="ECO:0007669"/>
    <property type="project" value="UniProtKB-ARBA"/>
</dbReference>
<dbReference type="SMART" id="SM00369">
    <property type="entry name" value="LRR_TYP"/>
    <property type="match status" value="4"/>
</dbReference>
<dbReference type="Gene3D" id="1.20.5.4130">
    <property type="match status" value="1"/>
</dbReference>
<dbReference type="AlphaFoldDB" id="A2ZGA4"/>
<dbReference type="InterPro" id="IPR055414">
    <property type="entry name" value="LRR_R13L4/SHOC2-like"/>
</dbReference>
<sequence length="939" mass="106198">MAETAIYLALRKIGIALGRERSATALEHDLEGRSTLEHGLEGGSFLIRYFTIKFIRVISEIINSDDILVLRQAELQGRLRRIESELRMILCFLAQIETRYDNKQVLQTWIGEARKLGCLVEQIMDEYIVYIVQSKQYRLTKRVQVILDSHRFTAQLKEIEVELEHLSKMKKRWVQVDKETSLASSSSMFGPHVYNIDTKRYAKRKKKLIELLKSKDMTKDGALSVIAVYGQPGSGKTHLVKDVYASEKKYFSTSAWISIAQCPNADTDALKRMMMEELGRQVGTSTESTSLRVMTENQDSKFLFVFDDVWVPDMVHKVHRAASDNKMGSRIIIIARMPEVAFVRSESSVESQSQTPSSSLEPVRPSARVPKEFMKLTCLHPNDSFDIFCTKAFGRPSDCPIELREVTLKIIGLCNFLPQAIVSIGALLSSKQKTESVWSEMAQQIEDIQKSKSSLNNVQKVLYLSYKNLPMHLKNCLLYCSTFPAGFLLLPESLVRLWAAEGFIENQGSLQVEEIGERYIKELIHWGFLQVVDVNEQGRVASCRMPIVVHELAVSISQKEEFGAICHGGKLAEMDTNVRCLFISENPEDIGALVDFPYLRTLMASRNAAANLKSLPASLTAKLKYLTVLKLQESPLEELPRGIGYQLFNLRYLGLRKSQIRCLPSSMAHLYNLQTLDLRGSRINELPSWIGKLIRLRHLFADTLDGQGPDIYRAVKAPKTVNYLKELRTLETVQASDTFEKHVEKLTQLTTLSVVIGEGRSSKTLFSSLSKLSCLSSLHVSASRVDEESLDFETLNPTSLEKLVIRGGLAEQTFQYPIFKSKQIKVLELSLCKLRDDSLALLSTNLCNLESLRLHNISGISKLVFQAINSFANLRTLLLHEIDGVDELEIPNGSLGSLQVLHVVKISQLNSIHDQERIISVRDLYFPQLWLSREKRNAS</sequence>
<protein>
    <recommendedName>
        <fullName evidence="13">NB-ARC domain-containing protein</fullName>
    </recommendedName>
</protein>
<dbReference type="SUPFAM" id="SSF52540">
    <property type="entry name" value="P-loop containing nucleoside triphosphate hydrolases"/>
    <property type="match status" value="1"/>
</dbReference>
<dbReference type="InterPro" id="IPR027417">
    <property type="entry name" value="P-loop_NTPase"/>
</dbReference>
<evidence type="ECO:0008006" key="13">
    <source>
        <dbReference type="Google" id="ProtNLM"/>
    </source>
</evidence>
<dbReference type="GO" id="GO:0009626">
    <property type="term" value="P:plant-type hypersensitive response"/>
    <property type="evidence" value="ECO:0007669"/>
    <property type="project" value="UniProtKB-ARBA"/>
</dbReference>
<dbReference type="Pfam" id="PF18052">
    <property type="entry name" value="Rx_N"/>
    <property type="match status" value="1"/>
</dbReference>
<dbReference type="FunFam" id="1.10.10.10:FF:000322">
    <property type="entry name" value="Probable disease resistance protein At1g63360"/>
    <property type="match status" value="1"/>
</dbReference>
<dbReference type="OMA" id="DEYIVWI"/>
<dbReference type="HOGENOM" id="CLU_000837_25_4_1"/>
<dbReference type="InterPro" id="IPR042197">
    <property type="entry name" value="Apaf_helical"/>
</dbReference>
<dbReference type="GO" id="GO:0002758">
    <property type="term" value="P:innate immune response-activating signaling pathway"/>
    <property type="evidence" value="ECO:0007669"/>
    <property type="project" value="UniProtKB-ARBA"/>
</dbReference>
<evidence type="ECO:0000259" key="8">
    <source>
        <dbReference type="Pfam" id="PF18052"/>
    </source>
</evidence>
<evidence type="ECO:0000313" key="11">
    <source>
        <dbReference type="EMBL" id="EAY81638.1"/>
    </source>
</evidence>
<keyword evidence="6" id="KW-0175">Coiled coil</keyword>
<evidence type="ECO:0000256" key="5">
    <source>
        <dbReference type="ARBA" id="ARBA00022821"/>
    </source>
</evidence>
<dbReference type="Pfam" id="PF23598">
    <property type="entry name" value="LRR_14"/>
    <property type="match status" value="1"/>
</dbReference>
<evidence type="ECO:0000259" key="9">
    <source>
        <dbReference type="Pfam" id="PF23559"/>
    </source>
</evidence>
<dbReference type="InterPro" id="IPR002182">
    <property type="entry name" value="NB-ARC"/>
</dbReference>
<keyword evidence="3" id="KW-0677">Repeat</keyword>
<dbReference type="Gramene" id="BGIOSGA033648-TA">
    <property type="protein sequence ID" value="BGIOSGA033648-PA"/>
    <property type="gene ID" value="BGIOSGA033648"/>
</dbReference>
<dbReference type="Gene3D" id="1.10.10.10">
    <property type="entry name" value="Winged helix-like DNA-binding domain superfamily/Winged helix DNA-binding domain"/>
    <property type="match status" value="1"/>
</dbReference>
<dbReference type="Proteomes" id="UP000007015">
    <property type="component" value="Chromosome 11"/>
</dbReference>
<dbReference type="InterPro" id="IPR003591">
    <property type="entry name" value="Leu-rich_rpt_typical-subtyp"/>
</dbReference>
<dbReference type="Gene3D" id="1.10.8.430">
    <property type="entry name" value="Helical domain of apoptotic protease-activating factors"/>
    <property type="match status" value="1"/>
</dbReference>
<dbReference type="InterPro" id="IPR044974">
    <property type="entry name" value="Disease_R_plants"/>
</dbReference>
<evidence type="ECO:0000259" key="7">
    <source>
        <dbReference type="Pfam" id="PF00931"/>
    </source>
</evidence>
<dbReference type="Pfam" id="PF00931">
    <property type="entry name" value="NB-ARC"/>
    <property type="match status" value="1"/>
</dbReference>
<dbReference type="InterPro" id="IPR032675">
    <property type="entry name" value="LRR_dom_sf"/>
</dbReference>
<evidence type="ECO:0000256" key="6">
    <source>
        <dbReference type="ARBA" id="ARBA00023054"/>
    </source>
</evidence>
<feature type="domain" description="Disease resistance N-terminal" evidence="8">
    <location>
        <begin position="71"/>
        <end position="136"/>
    </location>
</feature>
<dbReference type="SUPFAM" id="SSF52058">
    <property type="entry name" value="L domain-like"/>
    <property type="match status" value="1"/>
</dbReference>
<evidence type="ECO:0000256" key="4">
    <source>
        <dbReference type="ARBA" id="ARBA00022741"/>
    </source>
</evidence>
<evidence type="ECO:0000259" key="10">
    <source>
        <dbReference type="Pfam" id="PF23598"/>
    </source>
</evidence>
<evidence type="ECO:0000256" key="3">
    <source>
        <dbReference type="ARBA" id="ARBA00022737"/>
    </source>
</evidence>
<feature type="domain" description="Disease resistance R13L4/SHOC-2-like LRR" evidence="10">
    <location>
        <begin position="646"/>
        <end position="904"/>
    </location>
</feature>
<keyword evidence="4" id="KW-0547">Nucleotide-binding</keyword>
<keyword evidence="12" id="KW-1185">Reference proteome</keyword>
<proteinExistence type="inferred from homology"/>
<dbReference type="GO" id="GO:0043531">
    <property type="term" value="F:ADP binding"/>
    <property type="evidence" value="ECO:0007669"/>
    <property type="project" value="InterPro"/>
</dbReference>
<organism evidence="11 12">
    <name type="scientific">Oryza sativa subsp. indica</name>
    <name type="common">Rice</name>
    <dbReference type="NCBI Taxonomy" id="39946"/>
    <lineage>
        <taxon>Eukaryota</taxon>
        <taxon>Viridiplantae</taxon>
        <taxon>Streptophyta</taxon>
        <taxon>Embryophyta</taxon>
        <taxon>Tracheophyta</taxon>
        <taxon>Spermatophyta</taxon>
        <taxon>Magnoliopsida</taxon>
        <taxon>Liliopsida</taxon>
        <taxon>Poales</taxon>
        <taxon>Poaceae</taxon>
        <taxon>BOP clade</taxon>
        <taxon>Oryzoideae</taxon>
        <taxon>Oryzeae</taxon>
        <taxon>Oryzinae</taxon>
        <taxon>Oryza</taxon>
        <taxon>Oryza sativa</taxon>
    </lineage>
</organism>
<dbReference type="Pfam" id="PF23559">
    <property type="entry name" value="WHD_DRP"/>
    <property type="match status" value="1"/>
</dbReference>
<evidence type="ECO:0000256" key="2">
    <source>
        <dbReference type="ARBA" id="ARBA00022614"/>
    </source>
</evidence>
<dbReference type="Gene3D" id="3.80.10.10">
    <property type="entry name" value="Ribonuclease Inhibitor"/>
    <property type="match status" value="1"/>
</dbReference>
<dbReference type="EMBL" id="CM000136">
    <property type="protein sequence ID" value="EAY81638.1"/>
    <property type="molecule type" value="Genomic_DNA"/>
</dbReference>
<name>A2ZGA4_ORYSI</name>